<dbReference type="InterPro" id="IPR006703">
    <property type="entry name" value="G_AIG1"/>
</dbReference>
<organism evidence="6 7">
    <name type="scientific">Lymnaea stagnalis</name>
    <name type="common">Great pond snail</name>
    <name type="synonym">Helix stagnalis</name>
    <dbReference type="NCBI Taxonomy" id="6523"/>
    <lineage>
        <taxon>Eukaryota</taxon>
        <taxon>Metazoa</taxon>
        <taxon>Spiralia</taxon>
        <taxon>Lophotrochozoa</taxon>
        <taxon>Mollusca</taxon>
        <taxon>Gastropoda</taxon>
        <taxon>Heterobranchia</taxon>
        <taxon>Euthyneura</taxon>
        <taxon>Panpulmonata</taxon>
        <taxon>Hygrophila</taxon>
        <taxon>Lymnaeoidea</taxon>
        <taxon>Lymnaeidae</taxon>
        <taxon>Lymnaea</taxon>
    </lineage>
</organism>
<dbReference type="EMBL" id="CAXITT010000071">
    <property type="protein sequence ID" value="CAL1530555.1"/>
    <property type="molecule type" value="Genomic_DNA"/>
</dbReference>
<dbReference type="SUPFAM" id="SSF52540">
    <property type="entry name" value="P-loop containing nucleoside triphosphate hydrolases"/>
    <property type="match status" value="1"/>
</dbReference>
<comment type="caution">
    <text evidence="6">The sequence shown here is derived from an EMBL/GenBank/DDBJ whole genome shotgun (WGS) entry which is preliminary data.</text>
</comment>
<keyword evidence="4" id="KW-0175">Coiled coil</keyword>
<dbReference type="Pfam" id="PF04548">
    <property type="entry name" value="AIG1"/>
    <property type="match status" value="1"/>
</dbReference>
<keyword evidence="2" id="KW-0547">Nucleotide-binding</keyword>
<dbReference type="AlphaFoldDB" id="A0AAV2HA12"/>
<reference evidence="6 7" key="1">
    <citation type="submission" date="2024-04" db="EMBL/GenBank/DDBJ databases">
        <authorList>
            <consortium name="Genoscope - CEA"/>
            <person name="William W."/>
        </authorList>
    </citation>
    <scope>NUCLEOTIDE SEQUENCE [LARGE SCALE GENOMIC DNA]</scope>
</reference>
<accession>A0AAV2HA12</accession>
<gene>
    <name evidence="6" type="ORF">GSLYS_00004680001</name>
</gene>
<evidence type="ECO:0000256" key="3">
    <source>
        <dbReference type="ARBA" id="ARBA00023134"/>
    </source>
</evidence>
<sequence>MGNSPSNIAVLLIGNTGNGKSSTGNSVLGKPGFFAPFHTTQACTKTVKKYETETWDKKITIVDTPGLTDPELDDIENAGFARNNMTKSFRLCTDGFNAFLIVMNYTNRYSDEERQVIETLTEIFGNEMFASSILIFTHGDNFDTDQKISKPEDSQKEFAAWCLKVNGDLQILLKRCNYRAVLFHNNEAYEKNRDIDRLKLFEKLEELKRNKYSLNQFNKNEDRRKKLILNKYPQQLKDKIAKELDELKDDLRLITHQKDTLNTRTKQVLETVRKNKFPEKTSLENALRNLLDNFKSKENNREKFDFLRKFLEDMNSTILQELGTLITDINKILNPEKHKNELKRSASLLLEYIKEQGHGTKQLHLEEQRVKMFQAEVEELDIKFVDIVTEIR</sequence>
<dbReference type="GO" id="GO:0005525">
    <property type="term" value="F:GTP binding"/>
    <property type="evidence" value="ECO:0007669"/>
    <property type="project" value="UniProtKB-KW"/>
</dbReference>
<dbReference type="InterPro" id="IPR027417">
    <property type="entry name" value="P-loop_NTPase"/>
</dbReference>
<dbReference type="PROSITE" id="PS51720">
    <property type="entry name" value="G_AIG1"/>
    <property type="match status" value="1"/>
</dbReference>
<dbReference type="InterPro" id="IPR045058">
    <property type="entry name" value="GIMA/IAN/Toc"/>
</dbReference>
<comment type="similarity">
    <text evidence="1">Belongs to the TRAFAC class TrmE-Era-EngA-EngB-Septin-like GTPase superfamily. AIG1/Toc34/Toc159-like paraseptin GTPase family. IAN subfamily.</text>
</comment>
<evidence type="ECO:0000259" key="5">
    <source>
        <dbReference type="PROSITE" id="PS51720"/>
    </source>
</evidence>
<protein>
    <recommendedName>
        <fullName evidence="5">AIG1-type G domain-containing protein</fullName>
    </recommendedName>
</protein>
<dbReference type="Gene3D" id="3.40.50.300">
    <property type="entry name" value="P-loop containing nucleotide triphosphate hydrolases"/>
    <property type="match status" value="1"/>
</dbReference>
<dbReference type="PANTHER" id="PTHR10903:SF184">
    <property type="entry name" value="GTP-BINDING PROTEIN A"/>
    <property type="match status" value="1"/>
</dbReference>
<evidence type="ECO:0000256" key="1">
    <source>
        <dbReference type="ARBA" id="ARBA00008535"/>
    </source>
</evidence>
<keyword evidence="7" id="KW-1185">Reference proteome</keyword>
<feature type="coiled-coil region" evidence="4">
    <location>
        <begin position="237"/>
        <end position="300"/>
    </location>
</feature>
<proteinExistence type="inferred from homology"/>
<evidence type="ECO:0000313" key="6">
    <source>
        <dbReference type="EMBL" id="CAL1530555.1"/>
    </source>
</evidence>
<keyword evidence="3" id="KW-0342">GTP-binding</keyword>
<evidence type="ECO:0000256" key="2">
    <source>
        <dbReference type="ARBA" id="ARBA00022741"/>
    </source>
</evidence>
<dbReference type="Proteomes" id="UP001497497">
    <property type="component" value="Unassembled WGS sequence"/>
</dbReference>
<dbReference type="PANTHER" id="PTHR10903">
    <property type="entry name" value="GTPASE, IMAP FAMILY MEMBER-RELATED"/>
    <property type="match status" value="1"/>
</dbReference>
<name>A0AAV2HA12_LYMST</name>
<evidence type="ECO:0000313" key="7">
    <source>
        <dbReference type="Proteomes" id="UP001497497"/>
    </source>
</evidence>
<evidence type="ECO:0000256" key="4">
    <source>
        <dbReference type="SAM" id="Coils"/>
    </source>
</evidence>
<feature type="domain" description="AIG1-type G" evidence="5">
    <location>
        <begin position="5"/>
        <end position="226"/>
    </location>
</feature>